<name>A0A517U2I9_9BACT</name>
<dbReference type="EMBL" id="CP036339">
    <property type="protein sequence ID" value="QDT74837.1"/>
    <property type="molecule type" value="Genomic_DNA"/>
</dbReference>
<dbReference type="AlphaFoldDB" id="A0A517U2I9"/>
<evidence type="ECO:0000313" key="3">
    <source>
        <dbReference type="Proteomes" id="UP000317909"/>
    </source>
</evidence>
<reference evidence="2 3" key="1">
    <citation type="submission" date="2019-02" db="EMBL/GenBank/DDBJ databases">
        <title>Deep-cultivation of Planctomycetes and their phenomic and genomic characterization uncovers novel biology.</title>
        <authorList>
            <person name="Wiegand S."/>
            <person name="Jogler M."/>
            <person name="Boedeker C."/>
            <person name="Pinto D."/>
            <person name="Vollmers J."/>
            <person name="Rivas-Marin E."/>
            <person name="Kohn T."/>
            <person name="Peeters S.H."/>
            <person name="Heuer A."/>
            <person name="Rast P."/>
            <person name="Oberbeckmann S."/>
            <person name="Bunk B."/>
            <person name="Jeske O."/>
            <person name="Meyerdierks A."/>
            <person name="Storesund J.E."/>
            <person name="Kallscheuer N."/>
            <person name="Luecker S."/>
            <person name="Lage O.M."/>
            <person name="Pohl T."/>
            <person name="Merkel B.J."/>
            <person name="Hornburger P."/>
            <person name="Mueller R.-W."/>
            <person name="Bruemmer F."/>
            <person name="Labrenz M."/>
            <person name="Spormann A.M."/>
            <person name="Op den Camp H."/>
            <person name="Overmann J."/>
            <person name="Amann R."/>
            <person name="Jetten M.S.M."/>
            <person name="Mascher T."/>
            <person name="Medema M.H."/>
            <person name="Devos D.P."/>
            <person name="Kaster A.-K."/>
            <person name="Ovreas L."/>
            <person name="Rohde M."/>
            <person name="Galperin M.Y."/>
            <person name="Jogler C."/>
        </authorList>
    </citation>
    <scope>NUCLEOTIDE SEQUENCE [LARGE SCALE GENOMIC DNA]</scope>
    <source>
        <strain evidence="2 3">I41</strain>
    </source>
</reference>
<sequence>MVDFLKERRLSLTELARQEGVSVPTPWRWSNRGVKGVVLETFSIGGRRYTTQEAFQRFVERSTAAATGVTAPGPRTNRQREAAIRKAEAELAKAGV</sequence>
<dbReference type="KEGG" id="llh:I41_40400"/>
<dbReference type="OrthoDB" id="290434at2"/>
<dbReference type="Pfam" id="PF07618">
    <property type="entry name" value="DUF1580"/>
    <property type="match status" value="1"/>
</dbReference>
<evidence type="ECO:0000256" key="1">
    <source>
        <dbReference type="SAM" id="MobiDB-lite"/>
    </source>
</evidence>
<evidence type="ECO:0000313" key="2">
    <source>
        <dbReference type="EMBL" id="QDT74837.1"/>
    </source>
</evidence>
<feature type="compositionally biased region" description="Low complexity" evidence="1">
    <location>
        <begin position="63"/>
        <end position="76"/>
    </location>
</feature>
<organism evidence="2 3">
    <name type="scientific">Lacipirellula limnantheis</name>
    <dbReference type="NCBI Taxonomy" id="2528024"/>
    <lineage>
        <taxon>Bacteria</taxon>
        <taxon>Pseudomonadati</taxon>
        <taxon>Planctomycetota</taxon>
        <taxon>Planctomycetia</taxon>
        <taxon>Pirellulales</taxon>
        <taxon>Lacipirellulaceae</taxon>
        <taxon>Lacipirellula</taxon>
    </lineage>
</organism>
<dbReference type="Proteomes" id="UP000317909">
    <property type="component" value="Chromosome"/>
</dbReference>
<keyword evidence="3" id="KW-1185">Reference proteome</keyword>
<feature type="region of interest" description="Disordered" evidence="1">
    <location>
        <begin position="63"/>
        <end position="82"/>
    </location>
</feature>
<proteinExistence type="predicted"/>
<gene>
    <name evidence="2" type="ORF">I41_40400</name>
</gene>
<protein>
    <submittedName>
        <fullName evidence="2">Uncharacterized protein</fullName>
    </submittedName>
</protein>
<dbReference type="InterPro" id="IPR011474">
    <property type="entry name" value="DUF1580"/>
</dbReference>
<dbReference type="RefSeq" id="WP_145434556.1">
    <property type="nucleotide sequence ID" value="NZ_CP036339.1"/>
</dbReference>
<accession>A0A517U2I9</accession>